<reference evidence="1" key="2">
    <citation type="submission" date="2023-01" db="EMBL/GenBank/DDBJ databases">
        <title>Draft genome sequence of Litoribrevibacter albus strain NBRC 110071.</title>
        <authorList>
            <person name="Sun Q."/>
            <person name="Mori K."/>
        </authorList>
    </citation>
    <scope>NUCLEOTIDE SEQUENCE</scope>
    <source>
        <strain evidence="1">NBRC 110071</strain>
    </source>
</reference>
<organism evidence="1 2">
    <name type="scientific">Litoribrevibacter albus</name>
    <dbReference type="NCBI Taxonomy" id="1473156"/>
    <lineage>
        <taxon>Bacteria</taxon>
        <taxon>Pseudomonadati</taxon>
        <taxon>Pseudomonadota</taxon>
        <taxon>Gammaproteobacteria</taxon>
        <taxon>Oceanospirillales</taxon>
        <taxon>Oceanospirillaceae</taxon>
        <taxon>Litoribrevibacter</taxon>
    </lineage>
</organism>
<gene>
    <name evidence="1" type="ORF">GCM10007876_15430</name>
</gene>
<protein>
    <submittedName>
        <fullName evidence="1">Uncharacterized protein</fullName>
    </submittedName>
</protein>
<name>A0AA37W795_9GAMM</name>
<sequence>MSRIDLVFAESELKIILEGLAELEAKTAHICETSDDDDEISDYGNDLIEIRLLLSSLKEKAVKEFGDHILNFSRESL</sequence>
<evidence type="ECO:0000313" key="2">
    <source>
        <dbReference type="Proteomes" id="UP001161389"/>
    </source>
</evidence>
<dbReference type="RefSeq" id="WP_284380545.1">
    <property type="nucleotide sequence ID" value="NZ_BSNM01000011.1"/>
</dbReference>
<evidence type="ECO:0000313" key="1">
    <source>
        <dbReference type="EMBL" id="GLQ31064.1"/>
    </source>
</evidence>
<proteinExistence type="predicted"/>
<dbReference type="Proteomes" id="UP001161389">
    <property type="component" value="Unassembled WGS sequence"/>
</dbReference>
<dbReference type="AlphaFoldDB" id="A0AA37W795"/>
<comment type="caution">
    <text evidence="1">The sequence shown here is derived from an EMBL/GenBank/DDBJ whole genome shotgun (WGS) entry which is preliminary data.</text>
</comment>
<reference evidence="1" key="1">
    <citation type="journal article" date="2014" name="Int. J. Syst. Evol. Microbiol.">
        <title>Complete genome sequence of Corynebacterium casei LMG S-19264T (=DSM 44701T), isolated from a smear-ripened cheese.</title>
        <authorList>
            <consortium name="US DOE Joint Genome Institute (JGI-PGF)"/>
            <person name="Walter F."/>
            <person name="Albersmeier A."/>
            <person name="Kalinowski J."/>
            <person name="Ruckert C."/>
        </authorList>
    </citation>
    <scope>NUCLEOTIDE SEQUENCE</scope>
    <source>
        <strain evidence="1">NBRC 110071</strain>
    </source>
</reference>
<keyword evidence="2" id="KW-1185">Reference proteome</keyword>
<dbReference type="EMBL" id="BSNM01000011">
    <property type="protein sequence ID" value="GLQ31064.1"/>
    <property type="molecule type" value="Genomic_DNA"/>
</dbReference>
<accession>A0AA37W795</accession>